<evidence type="ECO:0000256" key="2">
    <source>
        <dbReference type="ARBA" id="ARBA00022679"/>
    </source>
</evidence>
<feature type="region of interest" description="Disordered" evidence="3">
    <location>
        <begin position="81"/>
        <end position="116"/>
    </location>
</feature>
<evidence type="ECO:0000313" key="6">
    <source>
        <dbReference type="Proteomes" id="UP000663203"/>
    </source>
</evidence>
<dbReference type="Proteomes" id="UP000663203">
    <property type="component" value="Chromosome"/>
</dbReference>
<evidence type="ECO:0000256" key="3">
    <source>
        <dbReference type="SAM" id="MobiDB-lite"/>
    </source>
</evidence>
<feature type="region of interest" description="Disordered" evidence="3">
    <location>
        <begin position="217"/>
        <end position="247"/>
    </location>
</feature>
<dbReference type="AlphaFoldDB" id="A0A8A2VEM6"/>
<dbReference type="Pfam" id="PF13649">
    <property type="entry name" value="Methyltransf_25"/>
    <property type="match status" value="1"/>
</dbReference>
<reference evidence="5 6" key="1">
    <citation type="submission" date="2021-03" db="EMBL/GenBank/DDBJ databases">
        <title>Haloterrigena longa sp. nov. and Haloterrigena limicola sp. nov., extremely halophilic archaea isolated from a salt lake.</title>
        <authorList>
            <person name="Henglin C."/>
        </authorList>
    </citation>
    <scope>NUCLEOTIDE SEQUENCE [LARGE SCALE GENOMIC DNA]</scope>
    <source>
        <strain evidence="5 6">KZCA68</strain>
    </source>
</reference>
<feature type="compositionally biased region" description="Polar residues" evidence="3">
    <location>
        <begin position="89"/>
        <end position="102"/>
    </location>
</feature>
<dbReference type="InterPro" id="IPR041698">
    <property type="entry name" value="Methyltransf_25"/>
</dbReference>
<feature type="region of interest" description="Disordered" evidence="3">
    <location>
        <begin position="1"/>
        <end position="25"/>
    </location>
</feature>
<keyword evidence="1 5" id="KW-0489">Methyltransferase</keyword>
<dbReference type="RefSeq" id="WP_207288354.1">
    <property type="nucleotide sequence ID" value="NZ_CP071462.1"/>
</dbReference>
<proteinExistence type="predicted"/>
<dbReference type="CDD" id="cd02440">
    <property type="entry name" value="AdoMet_MTases"/>
    <property type="match status" value="1"/>
</dbReference>
<dbReference type="PANTHER" id="PTHR43861:SF1">
    <property type="entry name" value="TRANS-ACONITATE 2-METHYLTRANSFERASE"/>
    <property type="match status" value="1"/>
</dbReference>
<dbReference type="Gene3D" id="3.40.50.150">
    <property type="entry name" value="Vaccinia Virus protein VP39"/>
    <property type="match status" value="1"/>
</dbReference>
<dbReference type="EMBL" id="CP071462">
    <property type="protein sequence ID" value="QSW98745.1"/>
    <property type="molecule type" value="Genomic_DNA"/>
</dbReference>
<dbReference type="GO" id="GO:0008757">
    <property type="term" value="F:S-adenosylmethionine-dependent methyltransferase activity"/>
    <property type="evidence" value="ECO:0007669"/>
    <property type="project" value="InterPro"/>
</dbReference>
<evidence type="ECO:0000313" key="5">
    <source>
        <dbReference type="EMBL" id="QSW98745.1"/>
    </source>
</evidence>
<dbReference type="InterPro" id="IPR029063">
    <property type="entry name" value="SAM-dependent_MTases_sf"/>
</dbReference>
<evidence type="ECO:0000259" key="4">
    <source>
        <dbReference type="Pfam" id="PF13649"/>
    </source>
</evidence>
<protein>
    <submittedName>
        <fullName evidence="5">Class I SAM-dependent methyltransferase</fullName>
    </submittedName>
</protein>
<organism evidence="5 6">
    <name type="scientific">Haloterrigena alkaliphila</name>
    <dbReference type="NCBI Taxonomy" id="2816475"/>
    <lineage>
        <taxon>Archaea</taxon>
        <taxon>Methanobacteriati</taxon>
        <taxon>Methanobacteriota</taxon>
        <taxon>Stenosarchaea group</taxon>
        <taxon>Halobacteria</taxon>
        <taxon>Halobacteriales</taxon>
        <taxon>Natrialbaceae</taxon>
        <taxon>Haloterrigena</taxon>
    </lineage>
</organism>
<dbReference type="GeneID" id="63188700"/>
<keyword evidence="6" id="KW-1185">Reference proteome</keyword>
<gene>
    <name evidence="5" type="ORF">J0X25_15305</name>
</gene>
<feature type="compositionally biased region" description="Acidic residues" evidence="3">
    <location>
        <begin position="227"/>
        <end position="247"/>
    </location>
</feature>
<dbReference type="SUPFAM" id="SSF53335">
    <property type="entry name" value="S-adenosyl-L-methionine-dependent methyltransferases"/>
    <property type="match status" value="1"/>
</dbReference>
<dbReference type="PANTHER" id="PTHR43861">
    <property type="entry name" value="TRANS-ACONITATE 2-METHYLTRANSFERASE-RELATED"/>
    <property type="match status" value="1"/>
</dbReference>
<dbReference type="KEGG" id="hakz:J0X25_15305"/>
<evidence type="ECO:0000256" key="1">
    <source>
        <dbReference type="ARBA" id="ARBA00022603"/>
    </source>
</evidence>
<keyword evidence="2" id="KW-0808">Transferase</keyword>
<sequence length="247" mass="26389">MKKSLEDHAARFDEKAGEYDESKSDEYRACASLVVEHAAPDEDDVVLDLGTGTGAIALALASDAERVVGRDISEGMMDEARAKAEEVGLTNSAESQSDSAGSRTHESVNLEFGRGTFREPDYDGPVDVVTSNFALHHLSDEEKREAIAVIADLEPRKFVLGDVMFFGEPDPDDPFYSPEVDDPATVGVLADAFTDAGFSLTAVERVHDQVGVLVAERSSTSAAGGMESDEKEPVAEEVTDDDPATDA</sequence>
<dbReference type="GO" id="GO:0032259">
    <property type="term" value="P:methylation"/>
    <property type="evidence" value="ECO:0007669"/>
    <property type="project" value="UniProtKB-KW"/>
</dbReference>
<name>A0A8A2VEM6_9EURY</name>
<feature type="domain" description="Methyltransferase" evidence="4">
    <location>
        <begin position="46"/>
        <end position="151"/>
    </location>
</feature>
<accession>A0A8A2VEM6</accession>